<dbReference type="GO" id="GO:1902936">
    <property type="term" value="F:phosphatidylinositol bisphosphate binding"/>
    <property type="evidence" value="ECO:0007669"/>
    <property type="project" value="TreeGrafter"/>
</dbReference>
<gene>
    <name evidence="4" type="ORF">HICCMSTLAB_LOCUS1164</name>
</gene>
<keyword evidence="2" id="KW-0732">Signal</keyword>
<feature type="signal peptide" evidence="2">
    <location>
        <begin position="1"/>
        <end position="17"/>
    </location>
</feature>
<evidence type="ECO:0000256" key="2">
    <source>
        <dbReference type="SAM" id="SignalP"/>
    </source>
</evidence>
<dbReference type="EMBL" id="CAJNRD030001116">
    <property type="protein sequence ID" value="CAG5074953.1"/>
    <property type="molecule type" value="Genomic_DNA"/>
</dbReference>
<dbReference type="GO" id="GO:0016020">
    <property type="term" value="C:membrane"/>
    <property type="evidence" value="ECO:0007669"/>
    <property type="project" value="TreeGrafter"/>
</dbReference>
<evidence type="ECO:0000313" key="5">
    <source>
        <dbReference type="Proteomes" id="UP000786811"/>
    </source>
</evidence>
<dbReference type="CDD" id="cd00170">
    <property type="entry name" value="SEC14"/>
    <property type="match status" value="1"/>
</dbReference>
<reference evidence="4" key="1">
    <citation type="submission" date="2021-04" db="EMBL/GenBank/DDBJ databases">
        <authorList>
            <person name="Chebbi M.A.C M."/>
        </authorList>
    </citation>
    <scope>NUCLEOTIDE SEQUENCE</scope>
</reference>
<dbReference type="Pfam" id="PF00650">
    <property type="entry name" value="CRAL_TRIO"/>
    <property type="match status" value="1"/>
</dbReference>
<dbReference type="SMART" id="SM00516">
    <property type="entry name" value="SEC14"/>
    <property type="match status" value="1"/>
</dbReference>
<dbReference type="Gene3D" id="1.10.8.20">
    <property type="entry name" value="N-terminal domain of phosphatidylinositol transfer protein sec14p"/>
    <property type="match status" value="1"/>
</dbReference>
<dbReference type="OrthoDB" id="6682367at2759"/>
<feature type="compositionally biased region" description="Acidic residues" evidence="1">
    <location>
        <begin position="245"/>
        <end position="265"/>
    </location>
</feature>
<dbReference type="PROSITE" id="PS50191">
    <property type="entry name" value="CRAL_TRIO"/>
    <property type="match status" value="1"/>
</dbReference>
<sequence length="598" mass="68969">MKITLGVVCLLVFTVQAQNLTKNVLWVVLDSDEIDKFDNESFPVKGFYENCENCTCDKFFRDNVNDLLNWAELKKINIGTVSKGYFQQAGIKSNSRIIRGDELENGLWNMIDFFMKKFFSFDGMNFGDDVRGKKDIFVKTLRDLEALNRRFLMIAVMTDLNELNKLLQQVKDETIIITGACKTKSPYFSTENQKLFESIKLIYEIPHVVRSILDNCTGLCNNTLSRVKKRVIRSNDDEIIQYDKLDEEPEVQPEEVPEDGPEEENREPRNSSSNMTKNLIIIIEFILSITLAMLLIQPTEEMSKLIRAELNENVATRDQDLEHIKEWLKKQPHLPDTFDDQRLMTFLRGSKFSLEKCKTKLDMYFTMRGAAPEFFANRDITRPEMQEILKHVQIPPLPGLTKNGRRVIIMRGTNKDIPTPNVAEAMKLVMMIGDVRLLEELVGVAGDVYILDASVVSPAHFSKFTPDLVKKFLTCVQEAYPVKLKEIHVVNVSALVDKIVQFVKPFLKEKIRNRIHMHSNMETLYEFIPREILPEEYGGKAGPIKAINDTWIKKLEDYGPWFKEQEAVKSNEAYRIGRPKTSDELFGIDGSFRQLSFD</sequence>
<feature type="chain" id="PRO_5035259286" evidence="2">
    <location>
        <begin position="18"/>
        <end position="598"/>
    </location>
</feature>
<evidence type="ECO:0000256" key="1">
    <source>
        <dbReference type="SAM" id="MobiDB-lite"/>
    </source>
</evidence>
<comment type="caution">
    <text evidence="4">The sequence shown here is derived from an EMBL/GenBank/DDBJ whole genome shotgun (WGS) entry which is preliminary data.</text>
</comment>
<dbReference type="InterPro" id="IPR001251">
    <property type="entry name" value="CRAL-TRIO_dom"/>
</dbReference>
<dbReference type="PANTHER" id="PTHR10174">
    <property type="entry name" value="ALPHA-TOCOPHEROL TRANSFER PROTEIN-RELATED"/>
    <property type="match status" value="1"/>
</dbReference>
<organism evidence="4 5">
    <name type="scientific">Cotesia congregata</name>
    <name type="common">Parasitoid wasp</name>
    <name type="synonym">Apanteles congregatus</name>
    <dbReference type="NCBI Taxonomy" id="51543"/>
    <lineage>
        <taxon>Eukaryota</taxon>
        <taxon>Metazoa</taxon>
        <taxon>Ecdysozoa</taxon>
        <taxon>Arthropoda</taxon>
        <taxon>Hexapoda</taxon>
        <taxon>Insecta</taxon>
        <taxon>Pterygota</taxon>
        <taxon>Neoptera</taxon>
        <taxon>Endopterygota</taxon>
        <taxon>Hymenoptera</taxon>
        <taxon>Apocrita</taxon>
        <taxon>Ichneumonoidea</taxon>
        <taxon>Braconidae</taxon>
        <taxon>Microgastrinae</taxon>
        <taxon>Cotesia</taxon>
    </lineage>
</organism>
<proteinExistence type="predicted"/>
<feature type="region of interest" description="Disordered" evidence="1">
    <location>
        <begin position="242"/>
        <end position="272"/>
    </location>
</feature>
<dbReference type="Proteomes" id="UP000786811">
    <property type="component" value="Unassembled WGS sequence"/>
</dbReference>
<dbReference type="SUPFAM" id="SSF46938">
    <property type="entry name" value="CRAL/TRIO N-terminal domain"/>
    <property type="match status" value="1"/>
</dbReference>
<dbReference type="AlphaFoldDB" id="A0A8J2H3H7"/>
<dbReference type="Gene3D" id="1.20.5.1200">
    <property type="entry name" value="Alpha-tocopherol transfer"/>
    <property type="match status" value="1"/>
</dbReference>
<protein>
    <submittedName>
        <fullName evidence="4">Similar to Ttpal: Alpha-tocopherol transfer protein-like (Mus musculus)</fullName>
    </submittedName>
</protein>
<evidence type="ECO:0000259" key="3">
    <source>
        <dbReference type="PROSITE" id="PS50191"/>
    </source>
</evidence>
<dbReference type="Gene3D" id="3.40.525.10">
    <property type="entry name" value="CRAL-TRIO lipid binding domain"/>
    <property type="match status" value="1"/>
</dbReference>
<evidence type="ECO:0000313" key="4">
    <source>
        <dbReference type="EMBL" id="CAG5074953.1"/>
    </source>
</evidence>
<dbReference type="InterPro" id="IPR036865">
    <property type="entry name" value="CRAL-TRIO_dom_sf"/>
</dbReference>
<name>A0A8J2H3H7_COTCN</name>
<dbReference type="SUPFAM" id="SSF52087">
    <property type="entry name" value="CRAL/TRIO domain"/>
    <property type="match status" value="1"/>
</dbReference>
<feature type="domain" description="CRAL-TRIO" evidence="3">
    <location>
        <begin position="385"/>
        <end position="545"/>
    </location>
</feature>
<dbReference type="PRINTS" id="PR00180">
    <property type="entry name" value="CRETINALDHBP"/>
</dbReference>
<accession>A0A8J2H3H7</accession>
<dbReference type="InterPro" id="IPR036273">
    <property type="entry name" value="CRAL/TRIO_N_dom_sf"/>
</dbReference>
<dbReference type="PANTHER" id="PTHR10174:SF230">
    <property type="entry name" value="ALPHA-TOCOPHEROL TRANSFER PROTEIN-LIKE"/>
    <property type="match status" value="1"/>
</dbReference>
<keyword evidence="5" id="KW-1185">Reference proteome</keyword>